<dbReference type="InterPro" id="IPR036249">
    <property type="entry name" value="Thioredoxin-like_sf"/>
</dbReference>
<evidence type="ECO:0000256" key="1">
    <source>
        <dbReference type="ARBA" id="ARBA00002549"/>
    </source>
</evidence>
<dbReference type="EMBL" id="JABSTR010000001">
    <property type="protein sequence ID" value="KAH9361671.1"/>
    <property type="molecule type" value="Genomic_DNA"/>
</dbReference>
<dbReference type="PANTHER" id="PTHR12782">
    <property type="entry name" value="MICROSOMAL PROSTAGLANDIN E SYNTHASE-2"/>
    <property type="match status" value="1"/>
</dbReference>
<reference evidence="3 4" key="1">
    <citation type="journal article" date="2020" name="Cell">
        <title>Large-Scale Comparative Analyses of Tick Genomes Elucidate Their Genetic Diversity and Vector Capacities.</title>
        <authorList>
            <consortium name="Tick Genome and Microbiome Consortium (TIGMIC)"/>
            <person name="Jia N."/>
            <person name="Wang J."/>
            <person name="Shi W."/>
            <person name="Du L."/>
            <person name="Sun Y."/>
            <person name="Zhan W."/>
            <person name="Jiang J.F."/>
            <person name="Wang Q."/>
            <person name="Zhang B."/>
            <person name="Ji P."/>
            <person name="Bell-Sakyi L."/>
            <person name="Cui X.M."/>
            <person name="Yuan T.T."/>
            <person name="Jiang B.G."/>
            <person name="Yang W.F."/>
            <person name="Lam T.T."/>
            <person name="Chang Q.C."/>
            <person name="Ding S.J."/>
            <person name="Wang X.J."/>
            <person name="Zhu J.G."/>
            <person name="Ruan X.D."/>
            <person name="Zhao L."/>
            <person name="Wei J.T."/>
            <person name="Ye R.Z."/>
            <person name="Que T.C."/>
            <person name="Du C.H."/>
            <person name="Zhou Y.H."/>
            <person name="Cheng J.X."/>
            <person name="Dai P.F."/>
            <person name="Guo W.B."/>
            <person name="Han X.H."/>
            <person name="Huang E.J."/>
            <person name="Li L.F."/>
            <person name="Wei W."/>
            <person name="Gao Y.C."/>
            <person name="Liu J.Z."/>
            <person name="Shao H.Z."/>
            <person name="Wang X."/>
            <person name="Wang C.C."/>
            <person name="Yang T.C."/>
            <person name="Huo Q.B."/>
            <person name="Li W."/>
            <person name="Chen H.Y."/>
            <person name="Chen S.E."/>
            <person name="Zhou L.G."/>
            <person name="Ni X.B."/>
            <person name="Tian J.H."/>
            <person name="Sheng Y."/>
            <person name="Liu T."/>
            <person name="Pan Y.S."/>
            <person name="Xia L.Y."/>
            <person name="Li J."/>
            <person name="Zhao F."/>
            <person name="Cao W.C."/>
        </authorList>
    </citation>
    <scope>NUCLEOTIDE SEQUENCE [LARGE SCALE GENOMIC DNA]</scope>
    <source>
        <strain evidence="3">HaeL-2018</strain>
    </source>
</reference>
<dbReference type="Pfam" id="PF00462">
    <property type="entry name" value="Glutaredoxin"/>
    <property type="match status" value="1"/>
</dbReference>
<gene>
    <name evidence="3" type="ORF">HPB48_005176</name>
</gene>
<dbReference type="InterPro" id="IPR002109">
    <property type="entry name" value="Glutaredoxin"/>
</dbReference>
<dbReference type="PANTHER" id="PTHR12782:SF5">
    <property type="entry name" value="PROSTAGLANDIN E SYNTHASE 2"/>
    <property type="match status" value="1"/>
</dbReference>
<protein>
    <recommendedName>
        <fullName evidence="2">Glutaredoxin domain-containing protein</fullName>
    </recommendedName>
</protein>
<evidence type="ECO:0000313" key="3">
    <source>
        <dbReference type="EMBL" id="KAH9361671.1"/>
    </source>
</evidence>
<dbReference type="GO" id="GO:0005739">
    <property type="term" value="C:mitochondrion"/>
    <property type="evidence" value="ECO:0007669"/>
    <property type="project" value="TreeGrafter"/>
</dbReference>
<dbReference type="InterPro" id="IPR011767">
    <property type="entry name" value="GLR_AS"/>
</dbReference>
<comment type="function">
    <text evidence="1">Has a glutathione-disulfide oxidoreductase activity in the presence of NADPH and glutathione reductase. Reduces low molecular weight disulfides and proteins.</text>
</comment>
<comment type="caution">
    <text evidence="3">The sequence shown here is derived from an EMBL/GenBank/DDBJ whole genome shotgun (WGS) entry which is preliminary data.</text>
</comment>
<proteinExistence type="predicted"/>
<dbReference type="AlphaFoldDB" id="A0A9J6FG47"/>
<name>A0A9J6FG47_HAELO</name>
<keyword evidence="4" id="KW-1185">Reference proteome</keyword>
<evidence type="ECO:0000259" key="2">
    <source>
        <dbReference type="Pfam" id="PF00462"/>
    </source>
</evidence>
<organism evidence="3 4">
    <name type="scientific">Haemaphysalis longicornis</name>
    <name type="common">Bush tick</name>
    <dbReference type="NCBI Taxonomy" id="44386"/>
    <lineage>
        <taxon>Eukaryota</taxon>
        <taxon>Metazoa</taxon>
        <taxon>Ecdysozoa</taxon>
        <taxon>Arthropoda</taxon>
        <taxon>Chelicerata</taxon>
        <taxon>Arachnida</taxon>
        <taxon>Acari</taxon>
        <taxon>Parasitiformes</taxon>
        <taxon>Ixodida</taxon>
        <taxon>Ixodoidea</taxon>
        <taxon>Ixodidae</taxon>
        <taxon>Haemaphysalinae</taxon>
        <taxon>Haemaphysalis</taxon>
    </lineage>
</organism>
<sequence>MNGPTTNTGLKITMYQYQTCPFCCKVRAFLDFYGIPYNVVEVDPVLRQQLKFSEYKKVPILLVEEAGNCWVCDCFVRPPDRKPVCCCFKWDVEELC</sequence>
<dbReference type="PROSITE" id="PS51354">
    <property type="entry name" value="GLUTAREDOXIN_2"/>
    <property type="match status" value="1"/>
</dbReference>
<evidence type="ECO:0000313" key="4">
    <source>
        <dbReference type="Proteomes" id="UP000821853"/>
    </source>
</evidence>
<dbReference type="SUPFAM" id="SSF52833">
    <property type="entry name" value="Thioredoxin-like"/>
    <property type="match status" value="1"/>
</dbReference>
<dbReference type="VEuPathDB" id="VectorBase:HLOH_048739"/>
<accession>A0A9J6FG47</accession>
<dbReference type="PROSITE" id="PS00195">
    <property type="entry name" value="GLUTAREDOXIN_1"/>
    <property type="match status" value="1"/>
</dbReference>
<feature type="domain" description="Glutaredoxin" evidence="2">
    <location>
        <begin position="12"/>
        <end position="63"/>
    </location>
</feature>
<dbReference type="OrthoDB" id="423541at2759"/>
<dbReference type="Gene3D" id="3.40.30.10">
    <property type="entry name" value="Glutaredoxin"/>
    <property type="match status" value="1"/>
</dbReference>
<dbReference type="GO" id="GO:0050220">
    <property type="term" value="F:prostaglandin-E synthase activity"/>
    <property type="evidence" value="ECO:0007669"/>
    <property type="project" value="TreeGrafter"/>
</dbReference>
<dbReference type="Proteomes" id="UP000821853">
    <property type="component" value="Chromosome 1"/>
</dbReference>